<dbReference type="Proteomes" id="UP000186904">
    <property type="component" value="Unassembled WGS sequence"/>
</dbReference>
<evidence type="ECO:0000313" key="2">
    <source>
        <dbReference type="EMBL" id="SER39354.1"/>
    </source>
</evidence>
<protein>
    <submittedName>
        <fullName evidence="2">Phosphatidylglycerophosphate synthase</fullName>
    </submittedName>
</protein>
<dbReference type="GO" id="GO:0016780">
    <property type="term" value="F:phosphotransferase activity, for other substituted phosphate groups"/>
    <property type="evidence" value="ECO:0007669"/>
    <property type="project" value="InterPro"/>
</dbReference>
<organism evidence="2 5">
    <name type="scientific">Halopseudomonas bauzanensis</name>
    <dbReference type="NCBI Taxonomy" id="653930"/>
    <lineage>
        <taxon>Bacteria</taxon>
        <taxon>Pseudomonadati</taxon>
        <taxon>Pseudomonadota</taxon>
        <taxon>Gammaproteobacteria</taxon>
        <taxon>Pseudomonadales</taxon>
        <taxon>Pseudomonadaceae</taxon>
        <taxon>Halopseudomonas</taxon>
    </lineage>
</organism>
<dbReference type="RefSeq" id="WP_074777575.1">
    <property type="nucleotide sequence ID" value="NZ_FOGN01000001.1"/>
</dbReference>
<feature type="transmembrane region" description="Helical" evidence="1">
    <location>
        <begin position="165"/>
        <end position="181"/>
    </location>
</feature>
<dbReference type="EMBL" id="FOGN01000001">
    <property type="protein sequence ID" value="SER39354.1"/>
    <property type="molecule type" value="Genomic_DNA"/>
</dbReference>
<sequence length="218" mass="23411">MSEASNRRPLKIRDQRTVNRIAAWLSQRNVTPNQISVCSVIFAAAGAVALVAAGHTGDAYQVVSLICAALMIQCRLLCNLFDGMVAMEGGKQTPAGELFNDVPDRIADPLLIVACGFAVPEYPSAIWLAWLGALLAVLTAYIRVLGASLGLPADFRGPMAKQQRMALLTLACLASALQFLWDGHGELLWLALIVLVVGSALTYLRRLFGAYRQLNTGA</sequence>
<evidence type="ECO:0000313" key="4">
    <source>
        <dbReference type="Proteomes" id="UP000186599"/>
    </source>
</evidence>
<dbReference type="OrthoDB" id="1034332at2"/>
<accession>A0A1H9NTI7</accession>
<keyword evidence="1" id="KW-1133">Transmembrane helix</keyword>
<evidence type="ECO:0000256" key="1">
    <source>
        <dbReference type="SAM" id="Phobius"/>
    </source>
</evidence>
<keyword evidence="1" id="KW-0472">Membrane</keyword>
<dbReference type="AlphaFoldDB" id="A0A1H9NTI7"/>
<proteinExistence type="predicted"/>
<dbReference type="InterPro" id="IPR043130">
    <property type="entry name" value="CDP-OH_PTrfase_TM_dom"/>
</dbReference>
<dbReference type="Proteomes" id="UP000186599">
    <property type="component" value="Unassembled WGS sequence"/>
</dbReference>
<feature type="transmembrane region" description="Helical" evidence="1">
    <location>
        <begin position="125"/>
        <end position="144"/>
    </location>
</feature>
<dbReference type="Pfam" id="PF01066">
    <property type="entry name" value="CDP-OH_P_transf"/>
    <property type="match status" value="1"/>
</dbReference>
<evidence type="ECO:0000313" key="5">
    <source>
        <dbReference type="Proteomes" id="UP000186904"/>
    </source>
</evidence>
<dbReference type="GO" id="GO:0008654">
    <property type="term" value="P:phospholipid biosynthetic process"/>
    <property type="evidence" value="ECO:0007669"/>
    <property type="project" value="InterPro"/>
</dbReference>
<keyword evidence="1" id="KW-0812">Transmembrane</keyword>
<feature type="transmembrane region" description="Helical" evidence="1">
    <location>
        <begin position="187"/>
        <end position="204"/>
    </location>
</feature>
<dbReference type="GO" id="GO:0016020">
    <property type="term" value="C:membrane"/>
    <property type="evidence" value="ECO:0007669"/>
    <property type="project" value="InterPro"/>
</dbReference>
<name>A0A1H9NTI7_9GAMM</name>
<gene>
    <name evidence="3" type="ORF">SAMN04487855_1204</name>
    <name evidence="2" type="ORF">SAMN05216589_0420</name>
</gene>
<dbReference type="EMBL" id="FOUA01000001">
    <property type="protein sequence ID" value="SFL78452.1"/>
    <property type="molecule type" value="Genomic_DNA"/>
</dbReference>
<keyword evidence="4" id="KW-1185">Reference proteome</keyword>
<dbReference type="STRING" id="653930.SAMN05216589_0420"/>
<evidence type="ECO:0000313" key="3">
    <source>
        <dbReference type="EMBL" id="SFL78452.1"/>
    </source>
</evidence>
<feature type="transmembrane region" description="Helical" evidence="1">
    <location>
        <begin position="35"/>
        <end position="53"/>
    </location>
</feature>
<dbReference type="Gene3D" id="1.20.120.1760">
    <property type="match status" value="1"/>
</dbReference>
<reference evidence="4 5" key="1">
    <citation type="submission" date="2016-10" db="EMBL/GenBank/DDBJ databases">
        <authorList>
            <person name="de Groot N.N."/>
        </authorList>
    </citation>
    <scope>NUCLEOTIDE SEQUENCE [LARGE SCALE GENOMIC DNA]</scope>
    <source>
        <strain evidence="3 4">CGMCC 1.9095</strain>
        <strain evidence="2 5">DSM 22558</strain>
    </source>
</reference>
<dbReference type="InterPro" id="IPR000462">
    <property type="entry name" value="CDP-OH_P_trans"/>
</dbReference>